<comment type="caution">
    <text evidence="1">The sequence shown here is derived from an EMBL/GenBank/DDBJ whole genome shotgun (WGS) entry which is preliminary data.</text>
</comment>
<gene>
    <name evidence="1" type="ORF">BV25DRAFT_1835549</name>
</gene>
<reference evidence="1" key="1">
    <citation type="submission" date="2021-03" db="EMBL/GenBank/DDBJ databases">
        <authorList>
            <consortium name="DOE Joint Genome Institute"/>
            <person name="Ahrendt S."/>
            <person name="Looney B.P."/>
            <person name="Miyauchi S."/>
            <person name="Morin E."/>
            <person name="Drula E."/>
            <person name="Courty P.E."/>
            <person name="Chicoki N."/>
            <person name="Fauchery L."/>
            <person name="Kohler A."/>
            <person name="Kuo A."/>
            <person name="Labutti K."/>
            <person name="Pangilinan J."/>
            <person name="Lipzen A."/>
            <person name="Riley R."/>
            <person name="Andreopoulos W."/>
            <person name="He G."/>
            <person name="Johnson J."/>
            <person name="Barry K.W."/>
            <person name="Grigoriev I.V."/>
            <person name="Nagy L."/>
            <person name="Hibbett D."/>
            <person name="Henrissat B."/>
            <person name="Matheny P.B."/>
            <person name="Labbe J."/>
            <person name="Martin F."/>
        </authorList>
    </citation>
    <scope>NUCLEOTIDE SEQUENCE</scope>
    <source>
        <strain evidence="1">HHB10654</strain>
    </source>
</reference>
<name>A0ACB8TDL6_9AGAM</name>
<accession>A0ACB8TDL6</accession>
<keyword evidence="2" id="KW-1185">Reference proteome</keyword>
<sequence length="332" mass="36396">MAALARWFAIAVSAVLQSIGGILLSIVAVILVRLVPSLAQAPPSFLSELADSRRGSIVSNRSLSSDTSDGPSEPPSPIRDRPAPDIPSPGPSTLFDSQTRPRATRQSARSPRFVLPTLPEDEDPIIRPTSAGDYGMRASSQDPFFASPMGTPEEVEMPLEDTSGLSSSPNLNRRHSFRLLPHFKLSPAPKRSKLCRCQSMPSELNSLSTPPKRKPPPIHRSTWNTSHSEREHGSKWRLVSPKHHKPRTPATAPMRTNPYEAPYFFPTPESPDAQDYVRRVRMDLKNVEPILISASSSRAFSNTSLLPDSGSPTKVTFAPLRRAASDVSSARW</sequence>
<dbReference type="Proteomes" id="UP000814140">
    <property type="component" value="Unassembled WGS sequence"/>
</dbReference>
<organism evidence="1 2">
    <name type="scientific">Artomyces pyxidatus</name>
    <dbReference type="NCBI Taxonomy" id="48021"/>
    <lineage>
        <taxon>Eukaryota</taxon>
        <taxon>Fungi</taxon>
        <taxon>Dikarya</taxon>
        <taxon>Basidiomycota</taxon>
        <taxon>Agaricomycotina</taxon>
        <taxon>Agaricomycetes</taxon>
        <taxon>Russulales</taxon>
        <taxon>Auriscalpiaceae</taxon>
        <taxon>Artomyces</taxon>
    </lineage>
</organism>
<evidence type="ECO:0000313" key="1">
    <source>
        <dbReference type="EMBL" id="KAI0066514.1"/>
    </source>
</evidence>
<protein>
    <submittedName>
        <fullName evidence="1">Uncharacterized protein</fullName>
    </submittedName>
</protein>
<reference evidence="1" key="2">
    <citation type="journal article" date="2022" name="New Phytol.">
        <title>Evolutionary transition to the ectomycorrhizal habit in the genomes of a hyperdiverse lineage of mushroom-forming fungi.</title>
        <authorList>
            <person name="Looney B."/>
            <person name="Miyauchi S."/>
            <person name="Morin E."/>
            <person name="Drula E."/>
            <person name="Courty P.E."/>
            <person name="Kohler A."/>
            <person name="Kuo A."/>
            <person name="LaButti K."/>
            <person name="Pangilinan J."/>
            <person name="Lipzen A."/>
            <person name="Riley R."/>
            <person name="Andreopoulos W."/>
            <person name="He G."/>
            <person name="Johnson J."/>
            <person name="Nolan M."/>
            <person name="Tritt A."/>
            <person name="Barry K.W."/>
            <person name="Grigoriev I.V."/>
            <person name="Nagy L.G."/>
            <person name="Hibbett D."/>
            <person name="Henrissat B."/>
            <person name="Matheny P.B."/>
            <person name="Labbe J."/>
            <person name="Martin F.M."/>
        </authorList>
    </citation>
    <scope>NUCLEOTIDE SEQUENCE</scope>
    <source>
        <strain evidence="1">HHB10654</strain>
    </source>
</reference>
<proteinExistence type="predicted"/>
<evidence type="ECO:0000313" key="2">
    <source>
        <dbReference type="Proteomes" id="UP000814140"/>
    </source>
</evidence>
<dbReference type="EMBL" id="MU277192">
    <property type="protein sequence ID" value="KAI0066514.1"/>
    <property type="molecule type" value="Genomic_DNA"/>
</dbReference>